<dbReference type="AlphaFoldDB" id="A0A8J4XM88"/>
<reference evidence="2" key="1">
    <citation type="submission" date="2020-07" db="EMBL/GenBank/DDBJ databases">
        <title>The High-quality genome of the commercially important snow crab, Chionoecetes opilio.</title>
        <authorList>
            <person name="Jeong J.-H."/>
            <person name="Ryu S."/>
        </authorList>
    </citation>
    <scope>NUCLEOTIDE SEQUENCE</scope>
    <source>
        <strain evidence="2">MADBK_172401_WGS</strain>
        <tissue evidence="2">Digestive gland</tissue>
    </source>
</reference>
<proteinExistence type="predicted"/>
<keyword evidence="3" id="KW-1185">Reference proteome</keyword>
<name>A0A8J4XM88_CHIOP</name>
<dbReference type="EMBL" id="JACEEZ010024545">
    <property type="protein sequence ID" value="KAG0710093.1"/>
    <property type="molecule type" value="Genomic_DNA"/>
</dbReference>
<comment type="caution">
    <text evidence="2">The sequence shown here is derived from an EMBL/GenBank/DDBJ whole genome shotgun (WGS) entry which is preliminary data.</text>
</comment>
<dbReference type="Proteomes" id="UP000770661">
    <property type="component" value="Unassembled WGS sequence"/>
</dbReference>
<gene>
    <name evidence="2" type="ORF">GWK47_023512</name>
</gene>
<protein>
    <submittedName>
        <fullName evidence="2">Uncharacterized protein</fullName>
    </submittedName>
</protein>
<evidence type="ECO:0000313" key="3">
    <source>
        <dbReference type="Proteomes" id="UP000770661"/>
    </source>
</evidence>
<evidence type="ECO:0000256" key="1">
    <source>
        <dbReference type="SAM" id="MobiDB-lite"/>
    </source>
</evidence>
<evidence type="ECO:0000313" key="2">
    <source>
        <dbReference type="EMBL" id="KAG0710093.1"/>
    </source>
</evidence>
<organism evidence="2 3">
    <name type="scientific">Chionoecetes opilio</name>
    <name type="common">Atlantic snow crab</name>
    <name type="synonym">Cancer opilio</name>
    <dbReference type="NCBI Taxonomy" id="41210"/>
    <lineage>
        <taxon>Eukaryota</taxon>
        <taxon>Metazoa</taxon>
        <taxon>Ecdysozoa</taxon>
        <taxon>Arthropoda</taxon>
        <taxon>Crustacea</taxon>
        <taxon>Multicrustacea</taxon>
        <taxon>Malacostraca</taxon>
        <taxon>Eumalacostraca</taxon>
        <taxon>Eucarida</taxon>
        <taxon>Decapoda</taxon>
        <taxon>Pleocyemata</taxon>
        <taxon>Brachyura</taxon>
        <taxon>Eubrachyura</taxon>
        <taxon>Majoidea</taxon>
        <taxon>Majidae</taxon>
        <taxon>Chionoecetes</taxon>
    </lineage>
</organism>
<feature type="region of interest" description="Disordered" evidence="1">
    <location>
        <begin position="160"/>
        <end position="179"/>
    </location>
</feature>
<accession>A0A8J4XM88</accession>
<dbReference type="OrthoDB" id="6373941at2759"/>
<sequence length="179" mass="19444">MTQGIECLRGNTWPHQHLASHPQGPIHAGITGPWRRADVPAPTYNAPPPWGPPAPEFTATRCLPVKPCAPPGAAAARADGHWPRSPSGDSRVYFMTARSTRIVAEQVPRSSPRVGQSCLGGVLTTAPHSRLSWWPSSTPFEHALHRWEATVVIHTDSWTGPQALNSRIPRTKVRSSPPS</sequence>